<organism evidence="2 3">
    <name type="scientific">Apiospora arundinis</name>
    <dbReference type="NCBI Taxonomy" id="335852"/>
    <lineage>
        <taxon>Eukaryota</taxon>
        <taxon>Fungi</taxon>
        <taxon>Dikarya</taxon>
        <taxon>Ascomycota</taxon>
        <taxon>Pezizomycotina</taxon>
        <taxon>Sordariomycetes</taxon>
        <taxon>Xylariomycetidae</taxon>
        <taxon>Amphisphaeriales</taxon>
        <taxon>Apiosporaceae</taxon>
        <taxon>Apiospora</taxon>
    </lineage>
</organism>
<evidence type="ECO:0000259" key="1">
    <source>
        <dbReference type="Pfam" id="PF20150"/>
    </source>
</evidence>
<gene>
    <name evidence="2" type="ORF">PGQ11_002298</name>
</gene>
<name>A0ABR2JI83_9PEZI</name>
<sequence length="345" mass="39959">MSTATTLLPSPMGRVQFSDLPTNVRELIWDYALQPITPRCHTQGGKKGWIAARYGLPAIGCVCKESFSVALRYGSFLFRPVTAAATSPDQSSAGTTLHRTWFNHDSDYYIVELTARELLGSPMRWPYQHPSHALKDTKETQAMHQRIQQFEHRPNGLHPMNRLILWDEQEVAALPRKEQLQKMMHEVLADTKRWPNLHYIDIAVSPSPTPGFNRSWDPNLSAQLFRGHKVLVIQLEDEAEIERVKAILNTRPRAVGKWMTYDGQASIFMRFLCREFEKFIDEYSAKWWANTKALLEKTLIEARREYVAEVAGKSEGKKRRSQEMRSMFLGPIKFRPVYMFNNFDR</sequence>
<dbReference type="Pfam" id="PF20150">
    <property type="entry name" value="2EXR"/>
    <property type="match status" value="1"/>
</dbReference>
<keyword evidence="3" id="KW-1185">Reference proteome</keyword>
<dbReference type="InterPro" id="IPR045518">
    <property type="entry name" value="2EXR"/>
</dbReference>
<accession>A0ABR2JI83</accession>
<reference evidence="2 3" key="1">
    <citation type="journal article" date="2024" name="IMA Fungus">
        <title>Apiospora arundinis, a panoply of carbohydrate-active enzymes and secondary metabolites.</title>
        <authorList>
            <person name="Sorensen T."/>
            <person name="Petersen C."/>
            <person name="Muurmann A.T."/>
            <person name="Christiansen J.V."/>
            <person name="Brundto M.L."/>
            <person name="Overgaard C.K."/>
            <person name="Boysen A.T."/>
            <person name="Wollenberg R.D."/>
            <person name="Larsen T.O."/>
            <person name="Sorensen J.L."/>
            <person name="Nielsen K.L."/>
            <person name="Sondergaard T.E."/>
        </authorList>
    </citation>
    <scope>NUCLEOTIDE SEQUENCE [LARGE SCALE GENOMIC DNA]</scope>
    <source>
        <strain evidence="2 3">AAU 773</strain>
    </source>
</reference>
<evidence type="ECO:0000313" key="2">
    <source>
        <dbReference type="EMBL" id="KAK8877352.1"/>
    </source>
</evidence>
<proteinExistence type="predicted"/>
<protein>
    <recommendedName>
        <fullName evidence="1">2EXR domain-containing protein</fullName>
    </recommendedName>
</protein>
<dbReference type="EMBL" id="JAPCWZ010000002">
    <property type="protein sequence ID" value="KAK8877352.1"/>
    <property type="molecule type" value="Genomic_DNA"/>
</dbReference>
<comment type="caution">
    <text evidence="2">The sequence shown here is derived from an EMBL/GenBank/DDBJ whole genome shotgun (WGS) entry which is preliminary data.</text>
</comment>
<feature type="domain" description="2EXR" evidence="1">
    <location>
        <begin position="16"/>
        <end position="108"/>
    </location>
</feature>
<evidence type="ECO:0000313" key="3">
    <source>
        <dbReference type="Proteomes" id="UP001390339"/>
    </source>
</evidence>
<dbReference type="Proteomes" id="UP001390339">
    <property type="component" value="Unassembled WGS sequence"/>
</dbReference>